<proteinExistence type="predicted"/>
<accession>A0A388LBY9</accession>
<sequence length="313" mass="34810">MLGRFQNVARGLAMERGANVTSTDVLGTLLDWCRTKIEKLPQGTPATECVRNTSLGSSAASCPRPCIKQGTSTLPGNDPSAPNGRMFDETVKWTDGSPYCPEFGPLVAHDAVMTDLQKWKGDNRPDVVLSEPPKILQLLSFFTLYCPVHGHNGVVRVSGIRYSRQIVILTLHCRRGCQWVWHSSKPENTKLSSRVTGQMYHAALSCGMGYTTLNDFCLTLGMRGVHKTSFYMFSRGMYGFNGGWCDVAQRTTEKDMTEAVERVRKEYSNITVLLDGRYDSSCDATQCTVTVMHYETRLILGVETIRKRPGESS</sequence>
<comment type="caution">
    <text evidence="2">The sequence shown here is derived from an EMBL/GenBank/DDBJ whole genome shotgun (WGS) entry which is preliminary data.</text>
</comment>
<dbReference type="Proteomes" id="UP000265515">
    <property type="component" value="Unassembled WGS sequence"/>
</dbReference>
<dbReference type="PANTHER" id="PTHR31751:SF7">
    <property type="entry name" value="THAP-TYPE DOMAIN-CONTAINING PROTEIN"/>
    <property type="match status" value="1"/>
</dbReference>
<feature type="domain" description="Mutator-like transposase" evidence="1">
    <location>
        <begin position="168"/>
        <end position="305"/>
    </location>
</feature>
<dbReference type="AlphaFoldDB" id="A0A388LBY9"/>
<dbReference type="InterPro" id="IPR049012">
    <property type="entry name" value="Mutator_transp_dom"/>
</dbReference>
<dbReference type="Gramene" id="GBG79821">
    <property type="protein sequence ID" value="GBG79821"/>
    <property type="gene ID" value="CBR_g30085"/>
</dbReference>
<protein>
    <recommendedName>
        <fullName evidence="1">Mutator-like transposase domain-containing protein</fullName>
    </recommendedName>
</protein>
<organism evidence="2 3">
    <name type="scientific">Chara braunii</name>
    <name type="common">Braun's stonewort</name>
    <dbReference type="NCBI Taxonomy" id="69332"/>
    <lineage>
        <taxon>Eukaryota</taxon>
        <taxon>Viridiplantae</taxon>
        <taxon>Streptophyta</taxon>
        <taxon>Charophyceae</taxon>
        <taxon>Charales</taxon>
        <taxon>Characeae</taxon>
        <taxon>Chara</taxon>
    </lineage>
</organism>
<name>A0A388LBY9_CHABU</name>
<dbReference type="Pfam" id="PF20700">
    <property type="entry name" value="Mutator"/>
    <property type="match status" value="1"/>
</dbReference>
<reference evidence="2 3" key="1">
    <citation type="journal article" date="2018" name="Cell">
        <title>The Chara Genome: Secondary Complexity and Implications for Plant Terrestrialization.</title>
        <authorList>
            <person name="Nishiyama T."/>
            <person name="Sakayama H."/>
            <person name="Vries J.D."/>
            <person name="Buschmann H."/>
            <person name="Saint-Marcoux D."/>
            <person name="Ullrich K.K."/>
            <person name="Haas F.B."/>
            <person name="Vanderstraeten L."/>
            <person name="Becker D."/>
            <person name="Lang D."/>
            <person name="Vosolsobe S."/>
            <person name="Rombauts S."/>
            <person name="Wilhelmsson P.K.I."/>
            <person name="Janitza P."/>
            <person name="Kern R."/>
            <person name="Heyl A."/>
            <person name="Rumpler F."/>
            <person name="Villalobos L.I.A.C."/>
            <person name="Clay J.M."/>
            <person name="Skokan R."/>
            <person name="Toyoda A."/>
            <person name="Suzuki Y."/>
            <person name="Kagoshima H."/>
            <person name="Schijlen E."/>
            <person name="Tajeshwar N."/>
            <person name="Catarino B."/>
            <person name="Hetherington A.J."/>
            <person name="Saltykova A."/>
            <person name="Bonnot C."/>
            <person name="Breuninger H."/>
            <person name="Symeonidi A."/>
            <person name="Radhakrishnan G.V."/>
            <person name="Van Nieuwerburgh F."/>
            <person name="Deforce D."/>
            <person name="Chang C."/>
            <person name="Karol K.G."/>
            <person name="Hedrich R."/>
            <person name="Ulvskov P."/>
            <person name="Glockner G."/>
            <person name="Delwiche C.F."/>
            <person name="Petrasek J."/>
            <person name="Van de Peer Y."/>
            <person name="Friml J."/>
            <person name="Beilby M."/>
            <person name="Dolan L."/>
            <person name="Kohara Y."/>
            <person name="Sugano S."/>
            <person name="Fujiyama A."/>
            <person name="Delaux P.-M."/>
            <person name="Quint M."/>
            <person name="TheiBen G."/>
            <person name="Hagemann M."/>
            <person name="Harholt J."/>
            <person name="Dunand C."/>
            <person name="Zachgo S."/>
            <person name="Langdale J."/>
            <person name="Maumus F."/>
            <person name="Straeten D.V.D."/>
            <person name="Gould S.B."/>
            <person name="Rensing S.A."/>
        </authorList>
    </citation>
    <scope>NUCLEOTIDE SEQUENCE [LARGE SCALE GENOMIC DNA]</scope>
    <source>
        <strain evidence="2 3">S276</strain>
    </source>
</reference>
<evidence type="ECO:0000259" key="1">
    <source>
        <dbReference type="Pfam" id="PF20700"/>
    </source>
</evidence>
<dbReference type="PANTHER" id="PTHR31751">
    <property type="entry name" value="SI:CH211-108C17.2-RELATED-RELATED"/>
    <property type="match status" value="1"/>
</dbReference>
<gene>
    <name evidence="2" type="ORF">CBR_g30085</name>
</gene>
<keyword evidence="3" id="KW-1185">Reference proteome</keyword>
<dbReference type="EMBL" id="BFEA01000329">
    <property type="protein sequence ID" value="GBG79821.1"/>
    <property type="molecule type" value="Genomic_DNA"/>
</dbReference>
<evidence type="ECO:0000313" key="3">
    <source>
        <dbReference type="Proteomes" id="UP000265515"/>
    </source>
</evidence>
<evidence type="ECO:0000313" key="2">
    <source>
        <dbReference type="EMBL" id="GBG79821.1"/>
    </source>
</evidence>